<keyword evidence="3" id="KW-0238">DNA-binding</keyword>
<dbReference type="SUPFAM" id="SSF100950">
    <property type="entry name" value="NagB/RpiA/CoA transferase-like"/>
    <property type="match status" value="1"/>
</dbReference>
<dbReference type="PRINTS" id="PR00037">
    <property type="entry name" value="HTHLACR"/>
</dbReference>
<sequence length="145" mass="16132">MELTTRQAEISDLLRQEEFITVDSLADKFEVTTQTIRRDINVLCDFGQAKRRHGGIEPLSHEGNLAYGTRQVLNRVAKMAIAKEIARFIPNGSSISLGIGTTPEIVVRALLKHKNLKIYTNNLIIAQTASTNSSFEVYCSGGRIR</sequence>
<dbReference type="AlphaFoldDB" id="A0A382LG33"/>
<dbReference type="SUPFAM" id="SSF46785">
    <property type="entry name" value="Winged helix' DNA-binding domain"/>
    <property type="match status" value="1"/>
</dbReference>
<accession>A0A382LG33</accession>
<dbReference type="InterPro" id="IPR037171">
    <property type="entry name" value="NagB/RpiA_transferase-like"/>
</dbReference>
<dbReference type="Gene3D" id="1.10.10.10">
    <property type="entry name" value="Winged helix-like DNA-binding domain superfamily/Winged helix DNA-binding domain"/>
    <property type="match status" value="1"/>
</dbReference>
<dbReference type="InterPro" id="IPR018356">
    <property type="entry name" value="Tscrpt_reg_HTH_DeoR_CS"/>
</dbReference>
<gene>
    <name evidence="6" type="ORF">METZ01_LOCUS286971</name>
</gene>
<keyword evidence="1" id="KW-0678">Repressor</keyword>
<dbReference type="InterPro" id="IPR001034">
    <property type="entry name" value="DeoR_HTH"/>
</dbReference>
<dbReference type="InterPro" id="IPR036390">
    <property type="entry name" value="WH_DNA-bd_sf"/>
</dbReference>
<feature type="domain" description="HTH deoR-type" evidence="5">
    <location>
        <begin position="3"/>
        <end position="58"/>
    </location>
</feature>
<organism evidence="6">
    <name type="scientific">marine metagenome</name>
    <dbReference type="NCBI Taxonomy" id="408172"/>
    <lineage>
        <taxon>unclassified sequences</taxon>
        <taxon>metagenomes</taxon>
        <taxon>ecological metagenomes</taxon>
    </lineage>
</organism>
<dbReference type="Pfam" id="PF08220">
    <property type="entry name" value="HTH_DeoR"/>
    <property type="match status" value="1"/>
</dbReference>
<name>A0A382LG33_9ZZZZ</name>
<dbReference type="InterPro" id="IPR014036">
    <property type="entry name" value="DeoR-like_C"/>
</dbReference>
<dbReference type="GO" id="GO:0003700">
    <property type="term" value="F:DNA-binding transcription factor activity"/>
    <property type="evidence" value="ECO:0007669"/>
    <property type="project" value="InterPro"/>
</dbReference>
<dbReference type="PROSITE" id="PS00894">
    <property type="entry name" value="HTH_DEOR_1"/>
    <property type="match status" value="1"/>
</dbReference>
<dbReference type="SMART" id="SM00420">
    <property type="entry name" value="HTH_DEOR"/>
    <property type="match status" value="1"/>
</dbReference>
<keyword evidence="2" id="KW-0805">Transcription regulation</keyword>
<proteinExistence type="predicted"/>
<dbReference type="PROSITE" id="PS51000">
    <property type="entry name" value="HTH_DEOR_2"/>
    <property type="match status" value="1"/>
</dbReference>
<evidence type="ECO:0000256" key="2">
    <source>
        <dbReference type="ARBA" id="ARBA00023015"/>
    </source>
</evidence>
<dbReference type="Pfam" id="PF00455">
    <property type="entry name" value="DeoRC"/>
    <property type="match status" value="1"/>
</dbReference>
<dbReference type="PANTHER" id="PTHR30363">
    <property type="entry name" value="HTH-TYPE TRANSCRIPTIONAL REGULATOR SRLR-RELATED"/>
    <property type="match status" value="1"/>
</dbReference>
<evidence type="ECO:0000256" key="3">
    <source>
        <dbReference type="ARBA" id="ARBA00023125"/>
    </source>
</evidence>
<dbReference type="Gene3D" id="3.30.750.70">
    <property type="entry name" value="4-hydroxybutyrate coenzyme like domains"/>
    <property type="match status" value="1"/>
</dbReference>
<reference evidence="6" key="1">
    <citation type="submission" date="2018-05" db="EMBL/GenBank/DDBJ databases">
        <authorList>
            <person name="Lanie J.A."/>
            <person name="Ng W.-L."/>
            <person name="Kazmierczak K.M."/>
            <person name="Andrzejewski T.M."/>
            <person name="Davidsen T.M."/>
            <person name="Wayne K.J."/>
            <person name="Tettelin H."/>
            <person name="Glass J.I."/>
            <person name="Rusch D."/>
            <person name="Podicherti R."/>
            <person name="Tsui H.-C.T."/>
            <person name="Winkler M.E."/>
        </authorList>
    </citation>
    <scope>NUCLEOTIDE SEQUENCE</scope>
</reference>
<dbReference type="InterPro" id="IPR050313">
    <property type="entry name" value="Carb_Metab_HTH_regulators"/>
</dbReference>
<keyword evidence="4" id="KW-0804">Transcription</keyword>
<feature type="non-terminal residue" evidence="6">
    <location>
        <position position="145"/>
    </location>
</feature>
<dbReference type="PANTHER" id="PTHR30363:SF4">
    <property type="entry name" value="GLYCEROL-3-PHOSPHATE REGULON REPRESSOR"/>
    <property type="match status" value="1"/>
</dbReference>
<dbReference type="InterPro" id="IPR036388">
    <property type="entry name" value="WH-like_DNA-bd_sf"/>
</dbReference>
<evidence type="ECO:0000256" key="4">
    <source>
        <dbReference type="ARBA" id="ARBA00023163"/>
    </source>
</evidence>
<evidence type="ECO:0000256" key="1">
    <source>
        <dbReference type="ARBA" id="ARBA00022491"/>
    </source>
</evidence>
<dbReference type="GO" id="GO:0003677">
    <property type="term" value="F:DNA binding"/>
    <property type="evidence" value="ECO:0007669"/>
    <property type="project" value="UniProtKB-KW"/>
</dbReference>
<dbReference type="EMBL" id="UINC01086033">
    <property type="protein sequence ID" value="SVC34117.1"/>
    <property type="molecule type" value="Genomic_DNA"/>
</dbReference>
<evidence type="ECO:0000313" key="6">
    <source>
        <dbReference type="EMBL" id="SVC34117.1"/>
    </source>
</evidence>
<protein>
    <recommendedName>
        <fullName evidence="5">HTH deoR-type domain-containing protein</fullName>
    </recommendedName>
</protein>
<evidence type="ECO:0000259" key="5">
    <source>
        <dbReference type="PROSITE" id="PS51000"/>
    </source>
</evidence>